<reference evidence="11 12" key="1">
    <citation type="submission" date="2016-11" db="EMBL/GenBank/DDBJ databases">
        <title>Complete genome sequence of Sulfitobacter sp. AM1-D1, a toxic bacteria associated with marine dinoflagellate Alexandrium minutum in East China Sea.</title>
        <authorList>
            <person name="Yang Q."/>
            <person name="Zhang X."/>
            <person name="Tian X."/>
        </authorList>
    </citation>
    <scope>NUCLEOTIDE SEQUENCE [LARGE SCALE GENOMIC DNA]</scope>
    <source>
        <strain evidence="11 12">AM1-D1</strain>
    </source>
</reference>
<evidence type="ECO:0000256" key="2">
    <source>
        <dbReference type="ARBA" id="ARBA00010637"/>
    </source>
</evidence>
<dbReference type="STRING" id="1917485.BOO69_00225"/>
<dbReference type="InterPro" id="IPR023229">
    <property type="entry name" value="T2SS_M_periplasmic_sf"/>
</dbReference>
<evidence type="ECO:0000256" key="7">
    <source>
        <dbReference type="ARBA" id="ARBA00022927"/>
    </source>
</evidence>
<dbReference type="InterPro" id="IPR007690">
    <property type="entry name" value="T2SS_GspM"/>
</dbReference>
<keyword evidence="7" id="KW-0653">Protein transport</keyword>
<dbReference type="AlphaFoldDB" id="A0A1J0WCF9"/>
<proteinExistence type="inferred from homology"/>
<protein>
    <recommendedName>
        <fullName evidence="13">Type II secretion system protein M</fullName>
    </recommendedName>
</protein>
<dbReference type="GO" id="GO:0015628">
    <property type="term" value="P:protein secretion by the type II secretion system"/>
    <property type="evidence" value="ECO:0007669"/>
    <property type="project" value="InterPro"/>
</dbReference>
<dbReference type="RefSeq" id="WP_071969229.1">
    <property type="nucleotide sequence ID" value="NZ_CP018076.1"/>
</dbReference>
<evidence type="ECO:0000313" key="11">
    <source>
        <dbReference type="EMBL" id="APE42009.1"/>
    </source>
</evidence>
<comment type="similarity">
    <text evidence="2">Belongs to the GSP M family.</text>
</comment>
<comment type="subcellular location">
    <subcellularLocation>
        <location evidence="1">Cell inner membrane</location>
        <topology evidence="1">Single-pass membrane protein</topology>
    </subcellularLocation>
</comment>
<dbReference type="Pfam" id="PF04612">
    <property type="entry name" value="T2SSM"/>
    <property type="match status" value="1"/>
</dbReference>
<sequence>MIAGFDKLSTREQVMLVTVLPVALLVALWHFAWKPLSATRNVLRADIAAYQLLADTAELTETVQAEPRAVDTTPIATRITSAAADAGLSLRRLEPEAGGMRVSVDDVPFATLLLWLADLETTHRVTVIATEIDRRPEPGIVSARLLLETLQ</sequence>
<keyword evidence="5" id="KW-0997">Cell inner membrane</keyword>
<evidence type="ECO:0008006" key="13">
    <source>
        <dbReference type="Google" id="ProtNLM"/>
    </source>
</evidence>
<accession>A0A1J0WCF9</accession>
<evidence type="ECO:0000256" key="5">
    <source>
        <dbReference type="ARBA" id="ARBA00022519"/>
    </source>
</evidence>
<evidence type="ECO:0000256" key="4">
    <source>
        <dbReference type="ARBA" id="ARBA00022475"/>
    </source>
</evidence>
<dbReference type="KEGG" id="suam:BOO69_00225"/>
<gene>
    <name evidence="11" type="ORF">BOO69_00225</name>
</gene>
<dbReference type="Gene3D" id="3.30.1360.100">
    <property type="entry name" value="General secretion pathway protein M, EpsM"/>
    <property type="match status" value="1"/>
</dbReference>
<keyword evidence="3" id="KW-0813">Transport</keyword>
<dbReference type="EMBL" id="CP018076">
    <property type="protein sequence ID" value="APE42009.1"/>
    <property type="molecule type" value="Genomic_DNA"/>
</dbReference>
<dbReference type="Proteomes" id="UP000181897">
    <property type="component" value="Chromosome"/>
</dbReference>
<evidence type="ECO:0000256" key="9">
    <source>
        <dbReference type="ARBA" id="ARBA00023136"/>
    </source>
</evidence>
<dbReference type="GO" id="GO:0005886">
    <property type="term" value="C:plasma membrane"/>
    <property type="evidence" value="ECO:0007669"/>
    <property type="project" value="UniProtKB-SubCell"/>
</dbReference>
<evidence type="ECO:0000313" key="12">
    <source>
        <dbReference type="Proteomes" id="UP000181897"/>
    </source>
</evidence>
<dbReference type="SUPFAM" id="SSF103054">
    <property type="entry name" value="General secretion pathway protein M, EpsM"/>
    <property type="match status" value="1"/>
</dbReference>
<keyword evidence="4" id="KW-1003">Cell membrane</keyword>
<evidence type="ECO:0000256" key="1">
    <source>
        <dbReference type="ARBA" id="ARBA00004377"/>
    </source>
</evidence>
<feature type="transmembrane region" description="Helical" evidence="10">
    <location>
        <begin position="14"/>
        <end position="33"/>
    </location>
</feature>
<name>A0A1J0WCF9_9RHOB</name>
<dbReference type="GO" id="GO:0015627">
    <property type="term" value="C:type II protein secretion system complex"/>
    <property type="evidence" value="ECO:0007669"/>
    <property type="project" value="InterPro"/>
</dbReference>
<keyword evidence="12" id="KW-1185">Reference proteome</keyword>
<organism evidence="11 12">
    <name type="scientific">Sulfitobacter alexandrii</name>
    <dbReference type="NCBI Taxonomy" id="1917485"/>
    <lineage>
        <taxon>Bacteria</taxon>
        <taxon>Pseudomonadati</taxon>
        <taxon>Pseudomonadota</taxon>
        <taxon>Alphaproteobacteria</taxon>
        <taxon>Rhodobacterales</taxon>
        <taxon>Roseobacteraceae</taxon>
        <taxon>Sulfitobacter</taxon>
    </lineage>
</organism>
<keyword evidence="6 10" id="KW-0812">Transmembrane</keyword>
<keyword evidence="9 10" id="KW-0472">Membrane</keyword>
<evidence type="ECO:0000256" key="3">
    <source>
        <dbReference type="ARBA" id="ARBA00022448"/>
    </source>
</evidence>
<keyword evidence="8 10" id="KW-1133">Transmembrane helix</keyword>
<dbReference type="OrthoDB" id="7778866at2"/>
<evidence type="ECO:0000256" key="10">
    <source>
        <dbReference type="SAM" id="Phobius"/>
    </source>
</evidence>
<evidence type="ECO:0000256" key="8">
    <source>
        <dbReference type="ARBA" id="ARBA00022989"/>
    </source>
</evidence>
<evidence type="ECO:0000256" key="6">
    <source>
        <dbReference type="ARBA" id="ARBA00022692"/>
    </source>
</evidence>